<organism evidence="2 3">
    <name type="scientific">Luteimonas vadosa</name>
    <dbReference type="NCBI Taxonomy" id="1165507"/>
    <lineage>
        <taxon>Bacteria</taxon>
        <taxon>Pseudomonadati</taxon>
        <taxon>Pseudomonadota</taxon>
        <taxon>Gammaproteobacteria</taxon>
        <taxon>Lysobacterales</taxon>
        <taxon>Lysobacteraceae</taxon>
        <taxon>Luteimonas</taxon>
    </lineage>
</organism>
<dbReference type="SUPFAM" id="SSF144059">
    <property type="entry name" value="ImpE-like"/>
    <property type="match status" value="1"/>
</dbReference>
<feature type="region of interest" description="Disordered" evidence="1">
    <location>
        <begin position="388"/>
        <end position="415"/>
    </location>
</feature>
<feature type="region of interest" description="Disordered" evidence="1">
    <location>
        <begin position="19"/>
        <end position="41"/>
    </location>
</feature>
<sequence>MLPVIGGLAVLGVAQHEAPLSWPPPTTGEMPLLSEGGEAPRSRVSAHARLRERPLDGMALRSLANDVAVNEGLVAALPLYEIAVRRAPRNPSIRGQLFTHYVELERWQQAMQQLDAWLRLDPVAAEPFLAEWIGRRDTPMLALLAVRLAQDAPWQSVAWPLLAEHGQERALRIVLETLAALRPLHAHELALYLPMLERTGDAGRAREVWMETSAVSKAVDRVYDGGFEFGVGPSPYGWQWGGVASGYYSGIDSAAPWEGRNAMAWRFPGRDIKFAPLQQALVLAPGVYRLTVHARAELDMEAGSFVWTVMCRAPVGSADDLPRATILASMPVPARTQGWQELSTPLVVDECPLQRLQLQHVARGRGQSRVSGGMAFDGVSIESMHATAIPGDPCRPGKPRANVEASGACREAADE</sequence>
<evidence type="ECO:0000313" key="3">
    <source>
        <dbReference type="Proteomes" id="UP001501323"/>
    </source>
</evidence>
<proteinExistence type="predicted"/>
<accession>A0ABP9DS35</accession>
<gene>
    <name evidence="2" type="ORF">GCM10023332_01810</name>
</gene>
<comment type="caution">
    <text evidence="2">The sequence shown here is derived from an EMBL/GenBank/DDBJ whole genome shotgun (WGS) entry which is preliminary data.</text>
</comment>
<dbReference type="Gene3D" id="1.25.40.10">
    <property type="entry name" value="Tetratricopeptide repeat domain"/>
    <property type="match status" value="1"/>
</dbReference>
<evidence type="ECO:0008006" key="4">
    <source>
        <dbReference type="Google" id="ProtNLM"/>
    </source>
</evidence>
<evidence type="ECO:0000313" key="2">
    <source>
        <dbReference type="EMBL" id="GAA4854159.1"/>
    </source>
</evidence>
<dbReference type="EMBL" id="BAABJY010000001">
    <property type="protein sequence ID" value="GAA4854159.1"/>
    <property type="molecule type" value="Genomic_DNA"/>
</dbReference>
<keyword evidence="3" id="KW-1185">Reference proteome</keyword>
<name>A0ABP9DS35_9GAMM</name>
<dbReference type="InterPro" id="IPR011990">
    <property type="entry name" value="TPR-like_helical_dom_sf"/>
</dbReference>
<dbReference type="Proteomes" id="UP001501323">
    <property type="component" value="Unassembled WGS sequence"/>
</dbReference>
<reference evidence="3" key="1">
    <citation type="journal article" date="2019" name="Int. J. Syst. Evol. Microbiol.">
        <title>The Global Catalogue of Microorganisms (GCM) 10K type strain sequencing project: providing services to taxonomists for standard genome sequencing and annotation.</title>
        <authorList>
            <consortium name="The Broad Institute Genomics Platform"/>
            <consortium name="The Broad Institute Genome Sequencing Center for Infectious Disease"/>
            <person name="Wu L."/>
            <person name="Ma J."/>
        </authorList>
    </citation>
    <scope>NUCLEOTIDE SEQUENCE [LARGE SCALE GENOMIC DNA]</scope>
    <source>
        <strain evidence="3">JCM 18392</strain>
    </source>
</reference>
<protein>
    <recommendedName>
        <fullName evidence="4">Tetratricopeptide repeat protein</fullName>
    </recommendedName>
</protein>
<evidence type="ECO:0000256" key="1">
    <source>
        <dbReference type="SAM" id="MobiDB-lite"/>
    </source>
</evidence>